<feature type="compositionally biased region" description="Basic residues" evidence="2">
    <location>
        <begin position="501"/>
        <end position="513"/>
    </location>
</feature>
<feature type="region of interest" description="Disordered" evidence="2">
    <location>
        <begin position="173"/>
        <end position="204"/>
    </location>
</feature>
<dbReference type="PANTHER" id="PTHR14490">
    <property type="entry name" value="ZINC FINGER, ZZ TYPE"/>
    <property type="match status" value="1"/>
</dbReference>
<organism evidence="4 5">
    <name type="scientific">Leucosporidium creatinivorum</name>
    <dbReference type="NCBI Taxonomy" id="106004"/>
    <lineage>
        <taxon>Eukaryota</taxon>
        <taxon>Fungi</taxon>
        <taxon>Dikarya</taxon>
        <taxon>Basidiomycota</taxon>
        <taxon>Pucciniomycotina</taxon>
        <taxon>Microbotryomycetes</taxon>
        <taxon>Leucosporidiales</taxon>
        <taxon>Leucosporidium</taxon>
    </lineage>
</organism>
<comment type="similarity">
    <text evidence="1">Belongs to the KRI1 family.</text>
</comment>
<name>A0A1Y2ECN9_9BASI</name>
<feature type="region of interest" description="Disordered" evidence="2">
    <location>
        <begin position="100"/>
        <end position="134"/>
    </location>
</feature>
<feature type="compositionally biased region" description="Basic and acidic residues" evidence="2">
    <location>
        <begin position="650"/>
        <end position="661"/>
    </location>
</feature>
<protein>
    <submittedName>
        <fullName evidence="4">KRI1-like family-domain-containing protein</fullName>
    </submittedName>
</protein>
<dbReference type="GO" id="GO:0000447">
    <property type="term" value="P:endonucleolytic cleavage in ITS1 to separate SSU-rRNA from 5.8S rRNA and LSU-rRNA from tricistronic rRNA transcript (SSU-rRNA, 5.8S rRNA, LSU-rRNA)"/>
    <property type="evidence" value="ECO:0007669"/>
    <property type="project" value="TreeGrafter"/>
</dbReference>
<dbReference type="FunCoup" id="A0A1Y2ECN9">
    <property type="interactions" value="238"/>
</dbReference>
<feature type="region of interest" description="Disordered" evidence="2">
    <location>
        <begin position="291"/>
        <end position="322"/>
    </location>
</feature>
<dbReference type="AlphaFoldDB" id="A0A1Y2ECN9"/>
<feature type="compositionally biased region" description="Acidic residues" evidence="2">
    <location>
        <begin position="483"/>
        <end position="492"/>
    </location>
</feature>
<feature type="compositionally biased region" description="Basic residues" evidence="2">
    <location>
        <begin position="673"/>
        <end position="687"/>
    </location>
</feature>
<feature type="compositionally biased region" description="Basic and acidic residues" evidence="2">
    <location>
        <begin position="365"/>
        <end position="385"/>
    </location>
</feature>
<dbReference type="GO" id="GO:0030686">
    <property type="term" value="C:90S preribosome"/>
    <property type="evidence" value="ECO:0007669"/>
    <property type="project" value="TreeGrafter"/>
</dbReference>
<dbReference type="PANTHER" id="PTHR14490:SF5">
    <property type="entry name" value="PROTEIN KRI1 HOMOLOG"/>
    <property type="match status" value="1"/>
</dbReference>
<dbReference type="Proteomes" id="UP000193467">
    <property type="component" value="Unassembled WGS sequence"/>
</dbReference>
<dbReference type="InterPro" id="IPR018034">
    <property type="entry name" value="Kri1"/>
</dbReference>
<feature type="region of interest" description="Disordered" evidence="2">
    <location>
        <begin position="34"/>
        <end position="72"/>
    </location>
</feature>
<keyword evidence="5" id="KW-1185">Reference proteome</keyword>
<dbReference type="InterPro" id="IPR024626">
    <property type="entry name" value="Kri1-like_C"/>
</dbReference>
<feature type="region of interest" description="Disordered" evidence="2">
    <location>
        <begin position="343"/>
        <end position="385"/>
    </location>
</feature>
<dbReference type="OrthoDB" id="10252032at2759"/>
<evidence type="ECO:0000313" key="5">
    <source>
        <dbReference type="Proteomes" id="UP000193467"/>
    </source>
</evidence>
<dbReference type="Pfam" id="PF12936">
    <property type="entry name" value="Kri1_C"/>
    <property type="match status" value="1"/>
</dbReference>
<feature type="compositionally biased region" description="Basic and acidic residues" evidence="2">
    <location>
        <begin position="304"/>
        <end position="314"/>
    </location>
</feature>
<comment type="caution">
    <text evidence="4">The sequence shown here is derived from an EMBL/GenBank/DDBJ whole genome shotgun (WGS) entry which is preliminary data.</text>
</comment>
<feature type="compositionally biased region" description="Acidic residues" evidence="2">
    <location>
        <begin position="53"/>
        <end position="70"/>
    </location>
</feature>
<reference evidence="4 5" key="1">
    <citation type="submission" date="2016-07" db="EMBL/GenBank/DDBJ databases">
        <title>Pervasive Adenine N6-methylation of Active Genes in Fungi.</title>
        <authorList>
            <consortium name="DOE Joint Genome Institute"/>
            <person name="Mondo S.J."/>
            <person name="Dannebaum R.O."/>
            <person name="Kuo R.C."/>
            <person name="Labutti K."/>
            <person name="Haridas S."/>
            <person name="Kuo A."/>
            <person name="Salamov A."/>
            <person name="Ahrendt S.R."/>
            <person name="Lipzen A."/>
            <person name="Sullivan W."/>
            <person name="Andreopoulos W.B."/>
            <person name="Clum A."/>
            <person name="Lindquist E."/>
            <person name="Daum C."/>
            <person name="Ramamoorthy G.K."/>
            <person name="Gryganskyi A."/>
            <person name="Culley D."/>
            <person name="Magnuson J.K."/>
            <person name="James T.Y."/>
            <person name="O'Malley M.A."/>
            <person name="Stajich J.E."/>
            <person name="Spatafora J.W."/>
            <person name="Visel A."/>
            <person name="Grigoriev I.V."/>
        </authorList>
    </citation>
    <scope>NUCLEOTIDE SEQUENCE [LARGE SCALE GENOMIC DNA]</scope>
    <source>
        <strain evidence="4 5">62-1032</strain>
    </source>
</reference>
<feature type="compositionally biased region" description="Basic and acidic residues" evidence="2">
    <location>
        <begin position="35"/>
        <end position="49"/>
    </location>
</feature>
<evidence type="ECO:0000256" key="2">
    <source>
        <dbReference type="SAM" id="MobiDB-lite"/>
    </source>
</evidence>
<evidence type="ECO:0000313" key="4">
    <source>
        <dbReference type="EMBL" id="ORY69312.1"/>
    </source>
</evidence>
<dbReference type="EMBL" id="MCGR01000057">
    <property type="protein sequence ID" value="ORY69312.1"/>
    <property type="molecule type" value="Genomic_DNA"/>
</dbReference>
<feature type="compositionally biased region" description="Acidic residues" evidence="2">
    <location>
        <begin position="631"/>
        <end position="641"/>
    </location>
</feature>
<proteinExistence type="inferred from homology"/>
<sequence>MAPQPKTALYDDASDDEAPKFGVNKTFAAAYQTKKQTEELSKLQDKYGKDYTLSDEESEEEELSDDDSDAEFVTPQVDAAILRTLAKIRNKDPAVYEGGRQVFDEEESGITAGTSSSKPAKGATSKPVLLKDYQRSRMLADPTLSISDDTPDASFQPTFAQEERALKEEVTKAFGAGAGDSDEEDDGLLVRRSRTKDERQQEEEDYAKFLKENAGDRAVEDALEAEEKFLRDYILNRGWIDRTAARQHIPSYNEITGGDEADPEESDKAAKKLKKKKQRDINAEIDAAARAAIAAGSGDEDDGHEQLDPGAHDSEDSEFEDVADEFETKYNFRFEEAGSNLMTTHSRNAVSTVRKPTAAVSARARAREAAKEKKEEEKRERKEEVRRLKALKRKEVEAKLLQLVEAAGEGTSGLENIDLEGEWDPEAHDRKMAEVYGEEYGEGEDADFKPTWDDDIDITDLVGADGEPYSDDDADMSMPFVDVAEDDDEMDLDSSVVMSKKDRKKEKKDKKRKRDEEGFPTELLEAAKKGGDEERKQLLDKMVDDYYGIEYEDKIGDLPTRFKYTKVAPSSFDLTPTEILLATDAELNAYMSLRKMAPYRHDPDGAAKIAKNKKKLKELRDALKNRKWGEEVDEEQAAEEQEERKRKKAKWVEEGKRKKEGGAAATSSEPKGEKKKRIGKSERKRRKAAAEAGGAEGSKEE</sequence>
<accession>A0A1Y2ECN9</accession>
<dbReference type="GO" id="GO:0005730">
    <property type="term" value="C:nucleolus"/>
    <property type="evidence" value="ECO:0007669"/>
    <property type="project" value="TreeGrafter"/>
</dbReference>
<feature type="region of interest" description="Disordered" evidence="2">
    <location>
        <begin position="624"/>
        <end position="701"/>
    </location>
</feature>
<dbReference type="Pfam" id="PF05178">
    <property type="entry name" value="Kri1"/>
    <property type="match status" value="1"/>
</dbReference>
<dbReference type="STRING" id="106004.A0A1Y2ECN9"/>
<feature type="domain" description="Kri1-like C-terminal" evidence="3">
    <location>
        <begin position="539"/>
        <end position="621"/>
    </location>
</feature>
<feature type="region of interest" description="Disordered" evidence="2">
    <location>
        <begin position="439"/>
        <end position="532"/>
    </location>
</feature>
<gene>
    <name evidence="4" type="ORF">BCR35DRAFT_308118</name>
</gene>
<feature type="region of interest" description="Disordered" evidence="2">
    <location>
        <begin position="246"/>
        <end position="279"/>
    </location>
</feature>
<dbReference type="InParanoid" id="A0A1Y2ECN9"/>
<evidence type="ECO:0000259" key="3">
    <source>
        <dbReference type="Pfam" id="PF12936"/>
    </source>
</evidence>
<evidence type="ECO:0000256" key="1">
    <source>
        <dbReference type="ARBA" id="ARBA00007473"/>
    </source>
</evidence>